<keyword evidence="1" id="KW-1133">Transmembrane helix</keyword>
<gene>
    <name evidence="2" type="ORF">NF865_01785</name>
</gene>
<reference evidence="2" key="1">
    <citation type="journal article" date="1998" name="Int. J. Syst. Bacteriol. 48 Pt">
        <title>Thermococcus guaymasensis sp. nov. and Thermococcus aggregans sp. nov., two novel thermophilic archaea isolated from the Guaymas Basin hydrothermal vent site.</title>
        <authorList>
            <person name="Canganella F."/>
            <person name="Jones W.J."/>
            <person name="Gambacorta A."/>
            <person name="Antranikian G."/>
        </authorList>
    </citation>
    <scope>NUCLEOTIDE SEQUENCE</scope>
    <source>
        <strain evidence="2">TY</strain>
    </source>
</reference>
<feature type="transmembrane region" description="Helical" evidence="1">
    <location>
        <begin position="71"/>
        <end position="94"/>
    </location>
</feature>
<dbReference type="AlphaFoldDB" id="A0A9E7SP41"/>
<keyword evidence="3" id="KW-1185">Reference proteome</keyword>
<dbReference type="Proteomes" id="UP001055732">
    <property type="component" value="Chromosome"/>
</dbReference>
<keyword evidence="1" id="KW-0812">Transmembrane</keyword>
<dbReference type="KEGG" id="tagg:NF865_01785"/>
<evidence type="ECO:0000256" key="1">
    <source>
        <dbReference type="SAM" id="Phobius"/>
    </source>
</evidence>
<sequence>MKRKSLVALFVSFLILGLTISGASATASFVNVTVNSTVKVPQEFSPEKRPGDEVQPQFGGATIMVEPFLEVFVSGIGWIVAIGSIVAAIAKYVYSKPVSEFTEAFVSEIPDKISYNGQKLAKGVKMNF</sequence>
<accession>A0A9E7SP41</accession>
<dbReference type="RefSeq" id="WP_253304917.1">
    <property type="nucleotide sequence ID" value="NZ_CP099582.1"/>
</dbReference>
<keyword evidence="1" id="KW-0472">Membrane</keyword>
<protein>
    <submittedName>
        <fullName evidence="2">Uncharacterized protein</fullName>
    </submittedName>
</protein>
<organism evidence="2 3">
    <name type="scientific">Thermococcus aggregans</name>
    <dbReference type="NCBI Taxonomy" id="110163"/>
    <lineage>
        <taxon>Archaea</taxon>
        <taxon>Methanobacteriati</taxon>
        <taxon>Methanobacteriota</taxon>
        <taxon>Thermococci</taxon>
        <taxon>Thermococcales</taxon>
        <taxon>Thermococcaceae</taxon>
        <taxon>Thermococcus</taxon>
    </lineage>
</organism>
<evidence type="ECO:0000313" key="2">
    <source>
        <dbReference type="EMBL" id="USS40976.1"/>
    </source>
</evidence>
<name>A0A9E7SP41_THEAG</name>
<evidence type="ECO:0000313" key="3">
    <source>
        <dbReference type="Proteomes" id="UP001055732"/>
    </source>
</evidence>
<proteinExistence type="predicted"/>
<dbReference type="EMBL" id="CP099582">
    <property type="protein sequence ID" value="USS40976.1"/>
    <property type="molecule type" value="Genomic_DNA"/>
</dbReference>
<reference evidence="2" key="2">
    <citation type="submission" date="2022-06" db="EMBL/GenBank/DDBJ databases">
        <authorList>
            <person name="Park Y.-J."/>
        </authorList>
    </citation>
    <scope>NUCLEOTIDE SEQUENCE</scope>
    <source>
        <strain evidence="2">TY</strain>
    </source>
</reference>